<evidence type="ECO:0000256" key="1">
    <source>
        <dbReference type="SAM" id="MobiDB-lite"/>
    </source>
</evidence>
<evidence type="ECO:0000313" key="3">
    <source>
        <dbReference type="Proteomes" id="UP001153737"/>
    </source>
</evidence>
<organism evidence="2 3">
    <name type="scientific">Phaedon cochleariae</name>
    <name type="common">Mustard beetle</name>
    <dbReference type="NCBI Taxonomy" id="80249"/>
    <lineage>
        <taxon>Eukaryota</taxon>
        <taxon>Metazoa</taxon>
        <taxon>Ecdysozoa</taxon>
        <taxon>Arthropoda</taxon>
        <taxon>Hexapoda</taxon>
        <taxon>Insecta</taxon>
        <taxon>Pterygota</taxon>
        <taxon>Neoptera</taxon>
        <taxon>Endopterygota</taxon>
        <taxon>Coleoptera</taxon>
        <taxon>Polyphaga</taxon>
        <taxon>Cucujiformia</taxon>
        <taxon>Chrysomeloidea</taxon>
        <taxon>Chrysomelidae</taxon>
        <taxon>Chrysomelinae</taxon>
        <taxon>Chrysomelini</taxon>
        <taxon>Phaedon</taxon>
    </lineage>
</organism>
<protein>
    <recommendedName>
        <fullName evidence="4">DUF4371 domain-containing protein</fullName>
    </recommendedName>
</protein>
<gene>
    <name evidence="2" type="ORF">PHAECO_LOCUS5803</name>
</gene>
<dbReference type="InterPro" id="IPR012337">
    <property type="entry name" value="RNaseH-like_sf"/>
</dbReference>
<accession>A0A9N9SH93</accession>
<reference evidence="2" key="1">
    <citation type="submission" date="2022-01" db="EMBL/GenBank/DDBJ databases">
        <authorList>
            <person name="King R."/>
        </authorList>
    </citation>
    <scope>NUCLEOTIDE SEQUENCE</scope>
</reference>
<evidence type="ECO:0000313" key="2">
    <source>
        <dbReference type="EMBL" id="CAG9818139.1"/>
    </source>
</evidence>
<dbReference type="PANTHER" id="PTHR45749:SF21">
    <property type="entry name" value="DUF4371 DOMAIN-CONTAINING PROTEIN"/>
    <property type="match status" value="1"/>
</dbReference>
<reference evidence="2" key="2">
    <citation type="submission" date="2022-10" db="EMBL/GenBank/DDBJ databases">
        <authorList>
            <consortium name="ENA_rothamsted_submissions"/>
            <consortium name="culmorum"/>
            <person name="King R."/>
        </authorList>
    </citation>
    <scope>NUCLEOTIDE SEQUENCE</scope>
</reference>
<feature type="compositionally biased region" description="Low complexity" evidence="1">
    <location>
        <begin position="232"/>
        <end position="253"/>
    </location>
</feature>
<feature type="region of interest" description="Disordered" evidence="1">
    <location>
        <begin position="173"/>
        <end position="203"/>
    </location>
</feature>
<dbReference type="PANTHER" id="PTHR45749">
    <property type="match status" value="1"/>
</dbReference>
<proteinExistence type="predicted"/>
<feature type="region of interest" description="Disordered" evidence="1">
    <location>
        <begin position="232"/>
        <end position="285"/>
    </location>
</feature>
<sequence length="285" mass="32111">MMKKIISSEIKEARMFSIEIDTTQDITVRNQCSVIIRYVHRGKVQERLVSVVPCLDTTGQGFLETVLKVFEENGLDPQNCIANATDGASNMQGQFKDFSTEMINENEEHVHIWCYSHVLNLVIDSHKIMDIFDLTVNDPKHKRLQNIGETRWWAKEAALRKIFGEYNKPDTGSGLYMTTRSTSSTPQPQTPSSLSPIKDDSLESNNSFADATMLHNINKSLDFSTALKANNITSTPNPLSTPSSKNTNNTTTPEQQSPHIPTNLQPEIPPYQIQITERVTQPPKY</sequence>
<name>A0A9N9SH93_PHACE</name>
<dbReference type="OrthoDB" id="6773135at2759"/>
<feature type="compositionally biased region" description="Polar residues" evidence="1">
    <location>
        <begin position="254"/>
        <end position="265"/>
    </location>
</feature>
<keyword evidence="3" id="KW-1185">Reference proteome</keyword>
<dbReference type="EMBL" id="OU896723">
    <property type="protein sequence ID" value="CAG9818139.1"/>
    <property type="molecule type" value="Genomic_DNA"/>
</dbReference>
<dbReference type="AlphaFoldDB" id="A0A9N9SH93"/>
<dbReference type="Proteomes" id="UP001153737">
    <property type="component" value="Chromosome 17"/>
</dbReference>
<evidence type="ECO:0008006" key="4">
    <source>
        <dbReference type="Google" id="ProtNLM"/>
    </source>
</evidence>
<feature type="compositionally biased region" description="Low complexity" evidence="1">
    <location>
        <begin position="178"/>
        <end position="196"/>
    </location>
</feature>
<dbReference type="SUPFAM" id="SSF53098">
    <property type="entry name" value="Ribonuclease H-like"/>
    <property type="match status" value="1"/>
</dbReference>